<sequence length="96" mass="10496">MTAMTPAHWRQPIVGYGQPAPRNGEAGKNQGQVQAVDRTFKRDGGPDPKLPAGDGAGDAARHYDETRRRPIKRLSTKPKRRAGPRTCPVWRASPGI</sequence>
<accession>X8CN13</accession>
<name>X8CN13_MYCXE</name>
<feature type="region of interest" description="Disordered" evidence="1">
    <location>
        <begin position="1"/>
        <end position="96"/>
    </location>
</feature>
<organism evidence="2">
    <name type="scientific">Mycobacterium xenopi 4042</name>
    <dbReference type="NCBI Taxonomy" id="1299334"/>
    <lineage>
        <taxon>Bacteria</taxon>
        <taxon>Bacillati</taxon>
        <taxon>Actinomycetota</taxon>
        <taxon>Actinomycetes</taxon>
        <taxon>Mycobacteriales</taxon>
        <taxon>Mycobacteriaceae</taxon>
        <taxon>Mycobacterium</taxon>
    </lineage>
</organism>
<dbReference type="AlphaFoldDB" id="X8CN13"/>
<feature type="compositionally biased region" description="Basic residues" evidence="1">
    <location>
        <begin position="69"/>
        <end position="83"/>
    </location>
</feature>
<proteinExistence type="predicted"/>
<comment type="caution">
    <text evidence="2">The sequence shown here is derived from an EMBL/GenBank/DDBJ whole genome shotgun (WGS) entry which is preliminary data.</text>
</comment>
<evidence type="ECO:0000256" key="1">
    <source>
        <dbReference type="SAM" id="MobiDB-lite"/>
    </source>
</evidence>
<feature type="compositionally biased region" description="Basic and acidic residues" evidence="1">
    <location>
        <begin position="59"/>
        <end position="68"/>
    </location>
</feature>
<protein>
    <submittedName>
        <fullName evidence="2">Uncharacterized protein</fullName>
    </submittedName>
</protein>
<dbReference type="EMBL" id="JAOB01000029">
    <property type="protein sequence ID" value="EUA56655.1"/>
    <property type="molecule type" value="Genomic_DNA"/>
</dbReference>
<gene>
    <name evidence="2" type="ORF">I553_8707</name>
</gene>
<evidence type="ECO:0000313" key="2">
    <source>
        <dbReference type="EMBL" id="EUA56655.1"/>
    </source>
</evidence>
<reference evidence="2" key="1">
    <citation type="submission" date="2014-01" db="EMBL/GenBank/DDBJ databases">
        <authorList>
            <person name="Brown-Elliot B."/>
            <person name="Wallace R."/>
            <person name="Lenaerts A."/>
            <person name="Ordway D."/>
            <person name="DeGroote M.A."/>
            <person name="Parker T."/>
            <person name="Sizemore C."/>
            <person name="Tallon L.J."/>
            <person name="Sadzewicz L.K."/>
            <person name="Sengamalay N."/>
            <person name="Fraser C.M."/>
            <person name="Hine E."/>
            <person name="Shefchek K.A."/>
            <person name="Das S.P."/>
            <person name="Tettelin H."/>
        </authorList>
    </citation>
    <scope>NUCLEOTIDE SEQUENCE [LARGE SCALE GENOMIC DNA]</scope>
    <source>
        <strain evidence="2">4042</strain>
    </source>
</reference>
<dbReference type="PATRIC" id="fig|1299334.3.peg.2803"/>